<evidence type="ECO:0000256" key="3">
    <source>
        <dbReference type="SAM" id="MobiDB-lite"/>
    </source>
</evidence>
<dbReference type="Ensembl" id="ENSHCOT00000011104.1">
    <property type="protein sequence ID" value="ENSHCOP00000018508.1"/>
    <property type="gene ID" value="ENSHCOG00000003097.1"/>
</dbReference>
<dbReference type="GO" id="GO:0015629">
    <property type="term" value="C:actin cytoskeleton"/>
    <property type="evidence" value="ECO:0007669"/>
    <property type="project" value="TreeGrafter"/>
</dbReference>
<keyword evidence="5" id="KW-1185">Reference proteome</keyword>
<name>A0A3Q2YLL8_HIPCM</name>
<keyword evidence="2" id="KW-0597">Phosphoprotein</keyword>
<dbReference type="OMA" id="TFQMPKI"/>
<protein>
    <submittedName>
        <fullName evidence="4">Myozenin 1</fullName>
    </submittedName>
</protein>
<organism evidence="4 5">
    <name type="scientific">Hippocampus comes</name>
    <name type="common">Tiger tail seahorse</name>
    <dbReference type="NCBI Taxonomy" id="109280"/>
    <lineage>
        <taxon>Eukaryota</taxon>
        <taxon>Metazoa</taxon>
        <taxon>Chordata</taxon>
        <taxon>Craniata</taxon>
        <taxon>Vertebrata</taxon>
        <taxon>Euteleostomi</taxon>
        <taxon>Actinopterygii</taxon>
        <taxon>Neopterygii</taxon>
        <taxon>Teleostei</taxon>
        <taxon>Neoteleostei</taxon>
        <taxon>Acanthomorphata</taxon>
        <taxon>Syngnathiaria</taxon>
        <taxon>Syngnathiformes</taxon>
        <taxon>Syngnathoidei</taxon>
        <taxon>Syngnathidae</taxon>
        <taxon>Hippocampus</taxon>
    </lineage>
</organism>
<dbReference type="CTD" id="572909"/>
<feature type="compositionally biased region" description="Gly residues" evidence="3">
    <location>
        <begin position="143"/>
        <end position="164"/>
    </location>
</feature>
<evidence type="ECO:0000313" key="5">
    <source>
        <dbReference type="Proteomes" id="UP000264820"/>
    </source>
</evidence>
<evidence type="ECO:0000313" key="4">
    <source>
        <dbReference type="Ensembl" id="ENSHCOP00000018508.1"/>
    </source>
</evidence>
<sequence>MPARTPTPIIKRRKPTKVIVDISNISQDDYEPVVKISEFDLGRKIGTPRDIMLEELSLLKNKGSKMFKMRQQRVDKFIYENNPDIFYGDSMDELQKFVPTVGGQMGSQTIHLGGYLLSKDTSQQHYGGMYGGRASMTQPKPGSKGGEAGGAGRVGGSAGGQGGDGGKDDASKKTHPKTYISPWEKAMKGDESLLATLKGFMPGPVHHIELRKYKCFNRTAMPYGGFEKALQFMKFQMPDTQKNKVVVLPTLEYGHDLKLRRSFNRTPIGWVGSSEPCSIHVELDGVPYDGETEEL</sequence>
<reference evidence="4" key="1">
    <citation type="submission" date="2025-08" db="UniProtKB">
        <authorList>
            <consortium name="Ensembl"/>
        </authorList>
    </citation>
    <scope>IDENTIFICATION</scope>
</reference>
<evidence type="ECO:0000256" key="1">
    <source>
        <dbReference type="ARBA" id="ARBA00009126"/>
    </source>
</evidence>
<proteinExistence type="inferred from homology"/>
<dbReference type="Pfam" id="PF05556">
    <property type="entry name" value="Calsarcin"/>
    <property type="match status" value="1"/>
</dbReference>
<dbReference type="InterPro" id="IPR008438">
    <property type="entry name" value="MYOZ"/>
</dbReference>
<dbReference type="GO" id="GO:0051373">
    <property type="term" value="F:FATZ binding"/>
    <property type="evidence" value="ECO:0007669"/>
    <property type="project" value="TreeGrafter"/>
</dbReference>
<evidence type="ECO:0000256" key="2">
    <source>
        <dbReference type="ARBA" id="ARBA00022553"/>
    </source>
</evidence>
<reference evidence="4" key="2">
    <citation type="submission" date="2025-09" db="UniProtKB">
        <authorList>
            <consortium name="Ensembl"/>
        </authorList>
    </citation>
    <scope>IDENTIFICATION</scope>
</reference>
<dbReference type="GO" id="GO:0031433">
    <property type="term" value="F:telethonin binding"/>
    <property type="evidence" value="ECO:0007669"/>
    <property type="project" value="TreeGrafter"/>
</dbReference>
<feature type="region of interest" description="Disordered" evidence="3">
    <location>
        <begin position="129"/>
        <end position="180"/>
    </location>
</feature>
<dbReference type="RefSeq" id="XP_019719542.1">
    <property type="nucleotide sequence ID" value="XM_019863983.1"/>
</dbReference>
<dbReference type="GeneTree" id="ENSGT00950000183027"/>
<dbReference type="AlphaFoldDB" id="A0A3Q2YLL8"/>
<dbReference type="Proteomes" id="UP000264820">
    <property type="component" value="Unplaced"/>
</dbReference>
<accession>A0A3Q2YLL8</accession>
<dbReference type="OrthoDB" id="9901707at2759"/>
<dbReference type="GeneID" id="109512348"/>
<dbReference type="STRING" id="109280.ENSHCOP00000018508"/>
<dbReference type="PANTHER" id="PTHR15941">
    <property type="entry name" value="MYOZENIN"/>
    <property type="match status" value="1"/>
</dbReference>
<comment type="similarity">
    <text evidence="1">Belongs to the myozenin family.</text>
</comment>
<dbReference type="GO" id="GO:0030018">
    <property type="term" value="C:Z disc"/>
    <property type="evidence" value="ECO:0007669"/>
    <property type="project" value="InterPro"/>
</dbReference>
<dbReference type="GO" id="GO:0003779">
    <property type="term" value="F:actin binding"/>
    <property type="evidence" value="ECO:0007669"/>
    <property type="project" value="TreeGrafter"/>
</dbReference>
<dbReference type="PANTHER" id="PTHR15941:SF11">
    <property type="entry name" value="MYOZENIN-1"/>
    <property type="match status" value="1"/>
</dbReference>